<evidence type="ECO:0000313" key="2">
    <source>
        <dbReference type="EMBL" id="UPU46234.1"/>
    </source>
</evidence>
<evidence type="ECO:0000256" key="1">
    <source>
        <dbReference type="SAM" id="MobiDB-lite"/>
    </source>
</evidence>
<protein>
    <submittedName>
        <fullName evidence="2">Uncharacterized protein</fullName>
    </submittedName>
</protein>
<reference evidence="3" key="1">
    <citation type="journal article" date="2022" name="Environ. Microbiol.">
        <title>Functional analysis, diversity, and distribution of carbendazim hydrolases MheI and CbmA, responsible for the initial step in carbendazim degradation.</title>
        <authorList>
            <person name="Zhang M."/>
            <person name="Bai X."/>
            <person name="Li Q."/>
            <person name="Zhang L."/>
            <person name="Zhu Q."/>
            <person name="Gao S."/>
            <person name="Ke Z."/>
            <person name="Jiang M."/>
            <person name="Hu J."/>
            <person name="Qiu J."/>
            <person name="Hong Q."/>
        </authorList>
    </citation>
    <scope>NUCLEOTIDE SEQUENCE [LARGE SCALE GENOMIC DNA]</scope>
    <source>
        <strain evidence="3">djl-6</strain>
    </source>
</reference>
<gene>
    <name evidence="2" type="ORF">M0639_29750</name>
</gene>
<sequence>MGSLRWPSTPFTGRDRVRVETTEQARQEQVRGAGLVRYSALMTITCATATEVPNASSILESLSARAMLKLVRAYGMQDAAFAAGLGVGVLLGDHTTTSKIARNG</sequence>
<dbReference type="NCBIfam" id="NF042935">
    <property type="entry name" value="SCO6880_fam"/>
    <property type="match status" value="1"/>
</dbReference>
<geneLocation type="plasmid" evidence="2 3">
    <name>pdjl-6-1</name>
</geneLocation>
<dbReference type="InterPro" id="IPR049978">
    <property type="entry name" value="SCO6880-like"/>
</dbReference>
<feature type="region of interest" description="Disordered" evidence="1">
    <location>
        <begin position="1"/>
        <end position="25"/>
    </location>
</feature>
<feature type="compositionally biased region" description="Basic and acidic residues" evidence="1">
    <location>
        <begin position="13"/>
        <end position="25"/>
    </location>
</feature>
<dbReference type="RefSeq" id="WP_197491352.1">
    <property type="nucleotide sequence ID" value="NZ_CP096564.1"/>
</dbReference>
<dbReference type="AlphaFoldDB" id="A0AB38RMC7"/>
<dbReference type="Proteomes" id="UP000831484">
    <property type="component" value="Plasmid pdjl-6-1"/>
</dbReference>
<accession>A0AB38RMC7</accession>
<dbReference type="EMBL" id="CP096564">
    <property type="protein sequence ID" value="UPU46234.1"/>
    <property type="molecule type" value="Genomic_DNA"/>
</dbReference>
<organism evidence="2 3">
    <name type="scientific">Rhodococcus qingshengii JCM 15477</name>
    <dbReference type="NCBI Taxonomy" id="1303681"/>
    <lineage>
        <taxon>Bacteria</taxon>
        <taxon>Bacillati</taxon>
        <taxon>Actinomycetota</taxon>
        <taxon>Actinomycetes</taxon>
        <taxon>Mycobacteriales</taxon>
        <taxon>Nocardiaceae</taxon>
        <taxon>Rhodococcus</taxon>
        <taxon>Rhodococcus erythropolis group</taxon>
    </lineage>
</organism>
<keyword evidence="2" id="KW-0614">Plasmid</keyword>
<keyword evidence="3" id="KW-1185">Reference proteome</keyword>
<name>A0AB38RMC7_RHOSG</name>
<proteinExistence type="predicted"/>
<evidence type="ECO:0000313" key="3">
    <source>
        <dbReference type="Proteomes" id="UP000831484"/>
    </source>
</evidence>